<reference evidence="2" key="1">
    <citation type="submission" date="2015-04" db="UniProtKB">
        <authorList>
            <consortium name="EnsemblPlants"/>
        </authorList>
    </citation>
    <scope>IDENTIFICATION</scope>
</reference>
<keyword evidence="3" id="KW-1185">Reference proteome</keyword>
<proteinExistence type="predicted"/>
<feature type="compositionally biased region" description="Basic and acidic residues" evidence="1">
    <location>
        <begin position="278"/>
        <end position="304"/>
    </location>
</feature>
<feature type="region of interest" description="Disordered" evidence="1">
    <location>
        <begin position="251"/>
        <end position="304"/>
    </location>
</feature>
<feature type="compositionally biased region" description="Basic residues" evidence="1">
    <location>
        <begin position="22"/>
        <end position="32"/>
    </location>
</feature>
<dbReference type="AlphaFoldDB" id="A0A0E0B469"/>
<organism evidence="2">
    <name type="scientific">Oryza glumipatula</name>
    <dbReference type="NCBI Taxonomy" id="40148"/>
    <lineage>
        <taxon>Eukaryota</taxon>
        <taxon>Viridiplantae</taxon>
        <taxon>Streptophyta</taxon>
        <taxon>Embryophyta</taxon>
        <taxon>Tracheophyta</taxon>
        <taxon>Spermatophyta</taxon>
        <taxon>Magnoliopsida</taxon>
        <taxon>Liliopsida</taxon>
        <taxon>Poales</taxon>
        <taxon>Poaceae</taxon>
        <taxon>BOP clade</taxon>
        <taxon>Oryzoideae</taxon>
        <taxon>Oryzeae</taxon>
        <taxon>Oryzinae</taxon>
        <taxon>Oryza</taxon>
    </lineage>
</organism>
<dbReference type="Proteomes" id="UP000026961">
    <property type="component" value="Chromosome 9"/>
</dbReference>
<feature type="compositionally biased region" description="Basic residues" evidence="1">
    <location>
        <begin position="251"/>
        <end position="261"/>
    </location>
</feature>
<dbReference type="Gramene" id="OGLUM09G14120.1">
    <property type="protein sequence ID" value="OGLUM09G14120.1"/>
    <property type="gene ID" value="OGLUM09G14120"/>
</dbReference>
<feature type="region of interest" description="Disordered" evidence="1">
    <location>
        <begin position="1"/>
        <end position="82"/>
    </location>
</feature>
<feature type="region of interest" description="Disordered" evidence="1">
    <location>
        <begin position="179"/>
        <end position="199"/>
    </location>
</feature>
<reference evidence="2" key="2">
    <citation type="submission" date="2018-05" db="EMBL/GenBank/DDBJ databases">
        <title>OgluRS3 (Oryza glumaepatula Reference Sequence Version 3).</title>
        <authorList>
            <person name="Zhang J."/>
            <person name="Kudrna D."/>
            <person name="Lee S."/>
            <person name="Talag J."/>
            <person name="Welchert J."/>
            <person name="Wing R.A."/>
        </authorList>
    </citation>
    <scope>NUCLEOTIDE SEQUENCE [LARGE SCALE GENOMIC DNA]</scope>
</reference>
<feature type="compositionally biased region" description="Low complexity" evidence="1">
    <location>
        <begin position="179"/>
        <end position="194"/>
    </location>
</feature>
<sequence>MSMNGRPLTVRGLPFQGPVGRWGRKKFKKKGKYPSYKIPNREDPPPGHPPDRSRPGSCRSTYSSPPRHLSLPPAESPSSALAPWPDRLVEAVSGTIQPPKPHPNSPLFVSSTPACVHCPLEQKSNGRTMRCLRSGSRGTTNSGRQSGTDIVAISGGAASRPSKSGSGNGANNTAISAVAASRPSNSGSGSGANNTEKKYNRPVCPMEAYVQANEQVGGADFCDETYGEAFVELYGTERNWRIEPIDARAVHKAGGGKKHGRFFGSDDHAWPRSRRRPSREADGRIEELHQQLQQEREERQQEQE</sequence>
<name>A0A0E0B469_9ORYZ</name>
<feature type="compositionally biased region" description="Low complexity" evidence="1">
    <location>
        <begin position="69"/>
        <end position="82"/>
    </location>
</feature>
<dbReference type="HOGENOM" id="CLU_916384_0_0_1"/>
<evidence type="ECO:0000313" key="3">
    <source>
        <dbReference type="Proteomes" id="UP000026961"/>
    </source>
</evidence>
<evidence type="ECO:0000256" key="1">
    <source>
        <dbReference type="SAM" id="MobiDB-lite"/>
    </source>
</evidence>
<evidence type="ECO:0000313" key="2">
    <source>
        <dbReference type="EnsemblPlants" id="OGLUM09G14120.1"/>
    </source>
</evidence>
<dbReference type="EnsemblPlants" id="OGLUM09G14120.1">
    <property type="protein sequence ID" value="OGLUM09G14120.1"/>
    <property type="gene ID" value="OGLUM09G14120"/>
</dbReference>
<accession>A0A0E0B469</accession>
<feature type="compositionally biased region" description="Basic and acidic residues" evidence="1">
    <location>
        <begin position="39"/>
        <end position="54"/>
    </location>
</feature>
<protein>
    <submittedName>
        <fullName evidence="2">Uncharacterized protein</fullName>
    </submittedName>
</protein>